<dbReference type="FunFam" id="1.25.40.10:FF:000012">
    <property type="entry name" value="PEX5-related protein isoform 5"/>
    <property type="match status" value="1"/>
</dbReference>
<dbReference type="GeneTree" id="ENSGT00940000155931"/>
<name>A0A8C5FL76_GADMO</name>
<dbReference type="PANTHER" id="PTHR10130">
    <property type="entry name" value="PEROXISOMAL TARGETING SIGNAL 1 RECEPTOR PEX5"/>
    <property type="match status" value="1"/>
</dbReference>
<feature type="repeat" description="TPR" evidence="14">
    <location>
        <begin position="77"/>
        <end position="110"/>
    </location>
</feature>
<evidence type="ECO:0000256" key="12">
    <source>
        <dbReference type="ARBA" id="ARBA00079268"/>
    </source>
</evidence>
<dbReference type="GO" id="GO:0005052">
    <property type="term" value="F:peroxisome matrix targeting signal-1 binding"/>
    <property type="evidence" value="ECO:0007669"/>
    <property type="project" value="TreeGrafter"/>
</dbReference>
<reference evidence="15" key="1">
    <citation type="submission" date="2025-08" db="UniProtKB">
        <authorList>
            <consortium name="Ensembl"/>
        </authorList>
    </citation>
    <scope>IDENTIFICATION</scope>
</reference>
<feature type="repeat" description="TPR" evidence="14">
    <location>
        <begin position="219"/>
        <end position="252"/>
    </location>
</feature>
<accession>A0A8C5FL76</accession>
<comment type="similarity">
    <text evidence="3">Belongs to the peroxisomal targeting signal receptor family.</text>
</comment>
<evidence type="ECO:0000256" key="14">
    <source>
        <dbReference type="PROSITE-ProRule" id="PRU00339"/>
    </source>
</evidence>
<protein>
    <recommendedName>
        <fullName evidence="10">PEX5-related protein</fullName>
    </recommendedName>
    <alternativeName>
        <fullName evidence="13">PEX5-like protein</fullName>
    </alternativeName>
    <alternativeName>
        <fullName evidence="12">Peroxin-5-related protein</fullName>
    </alternativeName>
    <alternativeName>
        <fullName evidence="11">Tetratricopeptide repeat-containing Rab8b-interacting protein</fullName>
    </alternativeName>
</protein>
<reference evidence="15" key="2">
    <citation type="submission" date="2025-09" db="UniProtKB">
        <authorList>
            <consortium name="Ensembl"/>
        </authorList>
    </citation>
    <scope>IDENTIFICATION</scope>
</reference>
<evidence type="ECO:0000256" key="9">
    <source>
        <dbReference type="ARBA" id="ARBA00056540"/>
    </source>
</evidence>
<organism evidence="15 16">
    <name type="scientific">Gadus morhua</name>
    <name type="common">Atlantic cod</name>
    <dbReference type="NCBI Taxonomy" id="8049"/>
    <lineage>
        <taxon>Eukaryota</taxon>
        <taxon>Metazoa</taxon>
        <taxon>Chordata</taxon>
        <taxon>Craniata</taxon>
        <taxon>Vertebrata</taxon>
        <taxon>Euteleostomi</taxon>
        <taxon>Actinopterygii</taxon>
        <taxon>Neopterygii</taxon>
        <taxon>Teleostei</taxon>
        <taxon>Neoteleostei</taxon>
        <taxon>Acanthomorphata</taxon>
        <taxon>Zeiogadaria</taxon>
        <taxon>Gadariae</taxon>
        <taxon>Gadiformes</taxon>
        <taxon>Gadoidei</taxon>
        <taxon>Gadidae</taxon>
        <taxon>Gadus</taxon>
    </lineage>
</organism>
<evidence type="ECO:0000313" key="15">
    <source>
        <dbReference type="Ensembl" id="ENSGMOP00000045009.1"/>
    </source>
</evidence>
<evidence type="ECO:0000256" key="2">
    <source>
        <dbReference type="ARBA" id="ARBA00004496"/>
    </source>
</evidence>
<evidence type="ECO:0000256" key="11">
    <source>
        <dbReference type="ARBA" id="ARBA00076398"/>
    </source>
</evidence>
<evidence type="ECO:0000256" key="6">
    <source>
        <dbReference type="ARBA" id="ARBA00022737"/>
    </source>
</evidence>
<dbReference type="Proteomes" id="UP000694546">
    <property type="component" value="Chromosome 8"/>
</dbReference>
<dbReference type="GO" id="GO:0005778">
    <property type="term" value="C:peroxisomal membrane"/>
    <property type="evidence" value="ECO:0007669"/>
    <property type="project" value="TreeGrafter"/>
</dbReference>
<keyword evidence="8" id="KW-0472">Membrane</keyword>
<evidence type="ECO:0000313" key="16">
    <source>
        <dbReference type="Proteomes" id="UP000694546"/>
    </source>
</evidence>
<dbReference type="SMART" id="SM00028">
    <property type="entry name" value="TPR"/>
    <property type="match status" value="4"/>
</dbReference>
<dbReference type="InterPro" id="IPR024111">
    <property type="entry name" value="PEX5/PEX5L"/>
</dbReference>
<evidence type="ECO:0000256" key="4">
    <source>
        <dbReference type="ARBA" id="ARBA00022490"/>
    </source>
</evidence>
<dbReference type="Gene3D" id="1.25.40.10">
    <property type="entry name" value="Tetratricopeptide repeat domain"/>
    <property type="match status" value="1"/>
</dbReference>
<evidence type="ECO:0000256" key="8">
    <source>
        <dbReference type="ARBA" id="ARBA00023136"/>
    </source>
</evidence>
<dbReference type="InterPro" id="IPR011990">
    <property type="entry name" value="TPR-like_helical_dom_sf"/>
</dbReference>
<sequence>CRGGVEVVRWCRGGGVEVELQGLTVQVPFQGYYFHTDNPYRDWPNAFTEGQERAREGDLNTAVLLLEAAILQDPQDAEAWQVLGTTQAENENEQAAIVSLQRCLDLHPNNLSALMALAVGFTNTGLQRDACHALHRWICHNPRYKHLLLDSTGPPPATTTYSSGTLEVKALFQEAVLLNQDGLDPDLQTGLGVLFNLSSEFHKAVEAFTAALSVRPQDYLLWNRLGATLANGDRSEEAVEAYSRALEIQPGFIRSRYNLGISCINLGFHREAAGNFLTALKQQRQSPRPSQPVMSANIWAALRIALSMMERPELVHAAGVGDLDLLMRAFDMEDI</sequence>
<dbReference type="GO" id="GO:0005829">
    <property type="term" value="C:cytosol"/>
    <property type="evidence" value="ECO:0007669"/>
    <property type="project" value="TreeGrafter"/>
</dbReference>
<evidence type="ECO:0000256" key="5">
    <source>
        <dbReference type="ARBA" id="ARBA00022553"/>
    </source>
</evidence>
<keyword evidence="6" id="KW-0677">Repeat</keyword>
<dbReference type="SUPFAM" id="SSF48452">
    <property type="entry name" value="TPR-like"/>
    <property type="match status" value="1"/>
</dbReference>
<dbReference type="InterPro" id="IPR019734">
    <property type="entry name" value="TPR_rpt"/>
</dbReference>
<evidence type="ECO:0000256" key="7">
    <source>
        <dbReference type="ARBA" id="ARBA00022803"/>
    </source>
</evidence>
<keyword evidence="4" id="KW-0963">Cytoplasm</keyword>
<evidence type="ECO:0000256" key="10">
    <source>
        <dbReference type="ARBA" id="ARBA00068316"/>
    </source>
</evidence>
<proteinExistence type="inferred from homology"/>
<dbReference type="AlphaFoldDB" id="A0A8C5FL76"/>
<comment type="subcellular location">
    <subcellularLocation>
        <location evidence="2">Cytoplasm</location>
    </subcellularLocation>
    <subcellularLocation>
        <location evidence="1">Membrane</location>
        <topology evidence="1">Peripheral membrane protein</topology>
    </subcellularLocation>
</comment>
<dbReference type="PANTHER" id="PTHR10130:SF10">
    <property type="entry name" value="PEX5-RELATED PROTEIN-LIKE ISOFORM X1"/>
    <property type="match status" value="1"/>
</dbReference>
<comment type="function">
    <text evidence="9">Accessory subunit of hyperpolarization-activated cyclic nucleotide-gated (HCN) channels, regulating their cell-surface expression and cyclic nucleotide dependence.</text>
</comment>
<dbReference type="Ensembl" id="ENSGMOT00000064042.1">
    <property type="protein sequence ID" value="ENSGMOP00000045009.1"/>
    <property type="gene ID" value="ENSGMOG00000002696.2"/>
</dbReference>
<dbReference type="PROSITE" id="PS50005">
    <property type="entry name" value="TPR"/>
    <property type="match status" value="3"/>
</dbReference>
<keyword evidence="7 14" id="KW-0802">TPR repeat</keyword>
<evidence type="ECO:0000256" key="3">
    <source>
        <dbReference type="ARBA" id="ARBA00005348"/>
    </source>
</evidence>
<evidence type="ECO:0000256" key="1">
    <source>
        <dbReference type="ARBA" id="ARBA00004170"/>
    </source>
</evidence>
<keyword evidence="16" id="KW-1185">Reference proteome</keyword>
<dbReference type="Pfam" id="PF13432">
    <property type="entry name" value="TPR_16"/>
    <property type="match status" value="2"/>
</dbReference>
<keyword evidence="5" id="KW-0597">Phosphoprotein</keyword>
<feature type="repeat" description="TPR" evidence="14">
    <location>
        <begin position="185"/>
        <end position="218"/>
    </location>
</feature>
<evidence type="ECO:0000256" key="13">
    <source>
        <dbReference type="ARBA" id="ARBA00079805"/>
    </source>
</evidence>
<dbReference type="GO" id="GO:0016560">
    <property type="term" value="P:protein import into peroxisome matrix, docking"/>
    <property type="evidence" value="ECO:0007669"/>
    <property type="project" value="TreeGrafter"/>
</dbReference>